<sequence>MSPTGRTLPRRLRTLRRVVVSLVVLAAVPGVAIAFALSAHRASVATATRPTTVSALDRMGTGAASCPAPSVWTGSTNGRGIRVKLHNMAAAAQTITVTVVHDTDRIAKRTKTVQPGQNDLEIDFHKLRENDVDGVFMQTSQADRCEVDSLGDVLDGTADR</sequence>
<protein>
    <submittedName>
        <fullName evidence="1">Uncharacterized protein</fullName>
    </submittedName>
</protein>
<evidence type="ECO:0000313" key="1">
    <source>
        <dbReference type="EMBL" id="QIS17272.1"/>
    </source>
</evidence>
<dbReference type="Proteomes" id="UP000500953">
    <property type="component" value="Chromosome"/>
</dbReference>
<dbReference type="RefSeq" id="WP_167484689.1">
    <property type="nucleotide sequence ID" value="NZ_CP046173.1"/>
</dbReference>
<organism evidence="1 2">
    <name type="scientific">Nocardia terpenica</name>
    <dbReference type="NCBI Taxonomy" id="455432"/>
    <lineage>
        <taxon>Bacteria</taxon>
        <taxon>Bacillati</taxon>
        <taxon>Actinomycetota</taxon>
        <taxon>Actinomycetes</taxon>
        <taxon>Mycobacteriales</taxon>
        <taxon>Nocardiaceae</taxon>
        <taxon>Nocardia</taxon>
    </lineage>
</organism>
<dbReference type="AlphaFoldDB" id="A0A6G9YVN6"/>
<accession>A0A6G9YVN6</accession>
<evidence type="ECO:0000313" key="2">
    <source>
        <dbReference type="Proteomes" id="UP000500953"/>
    </source>
</evidence>
<gene>
    <name evidence="1" type="ORF">F6W96_02020</name>
</gene>
<proteinExistence type="predicted"/>
<dbReference type="EMBL" id="CP046173">
    <property type="protein sequence ID" value="QIS17272.1"/>
    <property type="molecule type" value="Genomic_DNA"/>
</dbReference>
<reference evidence="1 2" key="1">
    <citation type="journal article" date="2019" name="ACS Chem. Biol.">
        <title>Identification and Mobilization of a Cryptic Antibiotic Biosynthesis Gene Locus from a Human-Pathogenic Nocardia Isolate.</title>
        <authorList>
            <person name="Herisse M."/>
            <person name="Ishida K."/>
            <person name="Porter J.L."/>
            <person name="Howden B."/>
            <person name="Hertweck C."/>
            <person name="Stinear T.P."/>
            <person name="Pidot S.J."/>
        </authorList>
    </citation>
    <scope>NUCLEOTIDE SEQUENCE [LARGE SCALE GENOMIC DNA]</scope>
    <source>
        <strain evidence="1 2">AUSMDU00012715</strain>
    </source>
</reference>
<name>A0A6G9YVN6_9NOCA</name>